<dbReference type="EMBL" id="AP003871">
    <property type="protein sequence ID" value="BAD08798.1"/>
    <property type="molecule type" value="Genomic_DNA"/>
</dbReference>
<evidence type="ECO:0000313" key="2">
    <source>
        <dbReference type="EMBL" id="BAD08798.1"/>
    </source>
</evidence>
<feature type="region of interest" description="Disordered" evidence="1">
    <location>
        <begin position="1"/>
        <end position="32"/>
    </location>
</feature>
<reference evidence="2" key="1">
    <citation type="submission" date="2001-07" db="EMBL/GenBank/DDBJ databases">
        <title>Oryza sativa nipponbare(GA3) genomic DNA, chromosome 8, BAC clone:OJ1117_F10.</title>
        <authorList>
            <person name="Sasaki T."/>
            <person name="Matsumoto T."/>
            <person name="Yamamoto K."/>
        </authorList>
    </citation>
    <scope>NUCLEOTIDE SEQUENCE</scope>
</reference>
<protein>
    <submittedName>
        <fullName evidence="3">Uncharacterized protein</fullName>
    </submittedName>
</protein>
<sequence>MAPDLLAARGNSDGIEGRGRGRHHGGEGRGNVGLVADNGALVRLLRCGGGDDVAHGSARCSHDPVSGTNLSQARTYYLSHGMFQEPI</sequence>
<name>Q6ZAG7_ORYSJ</name>
<gene>
    <name evidence="2" type="ORF">OJ1117_F10.34</name>
    <name evidence="3" type="ORF">P0048G02.1</name>
</gene>
<reference evidence="4" key="4">
    <citation type="journal article" date="2008" name="Nucleic Acids Res.">
        <title>The rice annotation project database (RAP-DB): 2008 update.</title>
        <authorList>
            <consortium name="The rice annotation project (RAP)"/>
        </authorList>
    </citation>
    <scope>GENOME REANNOTATION</scope>
    <source>
        <strain evidence="4">cv. Nipponbare</strain>
    </source>
</reference>
<evidence type="ECO:0000313" key="3">
    <source>
        <dbReference type="EMBL" id="BAD09778.1"/>
    </source>
</evidence>
<proteinExistence type="predicted"/>
<reference evidence="4" key="3">
    <citation type="journal article" date="2005" name="Nature">
        <title>The map-based sequence of the rice genome.</title>
        <authorList>
            <consortium name="International rice genome sequencing project (IRGSP)"/>
            <person name="Matsumoto T."/>
            <person name="Wu J."/>
            <person name="Kanamori H."/>
            <person name="Katayose Y."/>
            <person name="Fujisawa M."/>
            <person name="Namiki N."/>
            <person name="Mizuno H."/>
            <person name="Yamamoto K."/>
            <person name="Antonio B.A."/>
            <person name="Baba T."/>
            <person name="Sakata K."/>
            <person name="Nagamura Y."/>
            <person name="Aoki H."/>
            <person name="Arikawa K."/>
            <person name="Arita K."/>
            <person name="Bito T."/>
            <person name="Chiden Y."/>
            <person name="Fujitsuka N."/>
            <person name="Fukunaka R."/>
            <person name="Hamada M."/>
            <person name="Harada C."/>
            <person name="Hayashi A."/>
            <person name="Hijishita S."/>
            <person name="Honda M."/>
            <person name="Hosokawa S."/>
            <person name="Ichikawa Y."/>
            <person name="Idonuma A."/>
            <person name="Iijima M."/>
            <person name="Ikeda M."/>
            <person name="Ikeno M."/>
            <person name="Ito K."/>
            <person name="Ito S."/>
            <person name="Ito T."/>
            <person name="Ito Y."/>
            <person name="Ito Y."/>
            <person name="Iwabuchi A."/>
            <person name="Kamiya K."/>
            <person name="Karasawa W."/>
            <person name="Kurita K."/>
            <person name="Katagiri S."/>
            <person name="Kikuta A."/>
            <person name="Kobayashi H."/>
            <person name="Kobayashi N."/>
            <person name="Machita K."/>
            <person name="Maehara T."/>
            <person name="Masukawa M."/>
            <person name="Mizubayashi T."/>
            <person name="Mukai Y."/>
            <person name="Nagasaki H."/>
            <person name="Nagata Y."/>
            <person name="Naito S."/>
            <person name="Nakashima M."/>
            <person name="Nakama Y."/>
            <person name="Nakamichi Y."/>
            <person name="Nakamura M."/>
            <person name="Meguro A."/>
            <person name="Negishi M."/>
            <person name="Ohta I."/>
            <person name="Ohta T."/>
            <person name="Okamoto M."/>
            <person name="Ono N."/>
            <person name="Saji S."/>
            <person name="Sakaguchi M."/>
            <person name="Sakai K."/>
            <person name="Shibata M."/>
            <person name="Shimokawa T."/>
            <person name="Song J."/>
            <person name="Takazaki Y."/>
            <person name="Terasawa K."/>
            <person name="Tsugane M."/>
            <person name="Tsuji K."/>
            <person name="Ueda S."/>
            <person name="Waki K."/>
            <person name="Yamagata H."/>
            <person name="Yamamoto M."/>
            <person name="Yamamoto S."/>
            <person name="Yamane H."/>
            <person name="Yoshiki S."/>
            <person name="Yoshihara R."/>
            <person name="Yukawa K."/>
            <person name="Zhong H."/>
            <person name="Yano M."/>
            <person name="Yuan Q."/>
            <person name="Ouyang S."/>
            <person name="Liu J."/>
            <person name="Jones K.M."/>
            <person name="Gansberger K."/>
            <person name="Moffat K."/>
            <person name="Hill J."/>
            <person name="Bera J."/>
            <person name="Fadrosh D."/>
            <person name="Jin S."/>
            <person name="Johri S."/>
            <person name="Kim M."/>
            <person name="Overton L."/>
            <person name="Reardon M."/>
            <person name="Tsitrin T."/>
            <person name="Vuong H."/>
            <person name="Weaver B."/>
            <person name="Ciecko A."/>
            <person name="Tallon L."/>
            <person name="Jackson J."/>
            <person name="Pai G."/>
            <person name="Aken S.V."/>
            <person name="Utterback T."/>
            <person name="Reidmuller S."/>
            <person name="Feldblyum T."/>
            <person name="Hsiao J."/>
            <person name="Zismann V."/>
            <person name="Iobst S."/>
            <person name="de Vazeille A.R."/>
            <person name="Buell C.R."/>
            <person name="Ying K."/>
            <person name="Li Y."/>
            <person name="Lu T."/>
            <person name="Huang Y."/>
            <person name="Zhao Q."/>
            <person name="Feng Q."/>
            <person name="Zhang L."/>
            <person name="Zhu J."/>
            <person name="Weng Q."/>
            <person name="Mu J."/>
            <person name="Lu Y."/>
            <person name="Fan D."/>
            <person name="Liu Y."/>
            <person name="Guan J."/>
            <person name="Zhang Y."/>
            <person name="Yu S."/>
            <person name="Liu X."/>
            <person name="Zhang Y."/>
            <person name="Hong G."/>
            <person name="Han B."/>
            <person name="Choisne N."/>
            <person name="Demange N."/>
            <person name="Orjeda G."/>
            <person name="Samain S."/>
            <person name="Cattolico L."/>
            <person name="Pelletier E."/>
            <person name="Couloux A."/>
            <person name="Segurens B."/>
            <person name="Wincker P."/>
            <person name="D'Hont A."/>
            <person name="Scarpelli C."/>
            <person name="Weissenbach J."/>
            <person name="Salanoubat M."/>
            <person name="Quetier F."/>
            <person name="Yu Y."/>
            <person name="Kim H.R."/>
            <person name="Rambo T."/>
            <person name="Currie J."/>
            <person name="Collura K."/>
            <person name="Luo M."/>
            <person name="Yang T."/>
            <person name="Ammiraju J.S.S."/>
            <person name="Engler F."/>
            <person name="Soderlund C."/>
            <person name="Wing R.A."/>
            <person name="Palmer L.E."/>
            <person name="de la Bastide M."/>
            <person name="Spiegel L."/>
            <person name="Nascimento L."/>
            <person name="Zutavern T."/>
            <person name="O'Shaughnessy A."/>
            <person name="Dike S."/>
            <person name="Dedhia N."/>
            <person name="Preston R."/>
            <person name="Balija V."/>
            <person name="McCombie W.R."/>
            <person name="Chow T."/>
            <person name="Chen H."/>
            <person name="Chung M."/>
            <person name="Chen C."/>
            <person name="Shaw J."/>
            <person name="Wu H."/>
            <person name="Hsiao K."/>
            <person name="Chao Y."/>
            <person name="Chu M."/>
            <person name="Cheng C."/>
            <person name="Hour A."/>
            <person name="Lee P."/>
            <person name="Lin S."/>
            <person name="Lin Y."/>
            <person name="Liou J."/>
            <person name="Liu S."/>
            <person name="Hsing Y."/>
            <person name="Raghuvanshi S."/>
            <person name="Mohanty A."/>
            <person name="Bharti A.K."/>
            <person name="Gaur A."/>
            <person name="Gupta V."/>
            <person name="Kumar D."/>
            <person name="Ravi V."/>
            <person name="Vij S."/>
            <person name="Kapur A."/>
            <person name="Khurana P."/>
            <person name="Khurana P."/>
            <person name="Khurana J.P."/>
            <person name="Tyagi A.K."/>
            <person name="Gaikwad K."/>
            <person name="Singh A."/>
            <person name="Dalal V."/>
            <person name="Srivastava S."/>
            <person name="Dixit A."/>
            <person name="Pal A.K."/>
            <person name="Ghazi I.A."/>
            <person name="Yadav M."/>
            <person name="Pandit A."/>
            <person name="Bhargava A."/>
            <person name="Sureshbabu K."/>
            <person name="Batra K."/>
            <person name="Sharma T.R."/>
            <person name="Mohapatra T."/>
            <person name="Singh N.K."/>
            <person name="Messing J."/>
            <person name="Nelson A.B."/>
            <person name="Fuks G."/>
            <person name="Kavchok S."/>
            <person name="Keizer G."/>
            <person name="Linton E."/>
            <person name="Llaca V."/>
            <person name="Song R."/>
            <person name="Tanyolac B."/>
            <person name="Young S."/>
            <person name="Ho-Il K."/>
            <person name="Hahn J.H."/>
            <person name="Sangsakoo G."/>
            <person name="Vanavichit A."/>
            <person name="de Mattos Luiz.A.T."/>
            <person name="Zimmer P.D."/>
            <person name="Malone G."/>
            <person name="Dellagostin O."/>
            <person name="de Oliveira A.C."/>
            <person name="Bevan M."/>
            <person name="Bancroft I."/>
            <person name="Minx P."/>
            <person name="Cordum H."/>
            <person name="Wilson R."/>
            <person name="Cheng Z."/>
            <person name="Jin W."/>
            <person name="Jiang J."/>
            <person name="Leong S.A."/>
            <person name="Iwama H."/>
            <person name="Gojobori T."/>
            <person name="Itoh T."/>
            <person name="Niimura Y."/>
            <person name="Fujii Y."/>
            <person name="Habara T."/>
            <person name="Sakai H."/>
            <person name="Sato Y."/>
            <person name="Wilson G."/>
            <person name="Kumar K."/>
            <person name="McCouch S."/>
            <person name="Juretic N."/>
            <person name="Hoen D."/>
            <person name="Wright S."/>
            <person name="Bruskiewich R."/>
            <person name="Bureau T."/>
            <person name="Miyao A."/>
            <person name="Hirochika H."/>
            <person name="Nishikawa T."/>
            <person name="Kadowaki K."/>
            <person name="Sugiura M."/>
            <person name="Burr B."/>
            <person name="Sasaki T."/>
        </authorList>
    </citation>
    <scope>NUCLEOTIDE SEQUENCE [LARGE SCALE GENOMIC DNA]</scope>
    <source>
        <strain evidence="4">cv. Nipponbare</strain>
    </source>
</reference>
<dbReference type="EMBL" id="AP004662">
    <property type="protein sequence ID" value="BAD09778.1"/>
    <property type="molecule type" value="Genomic_DNA"/>
</dbReference>
<feature type="compositionally biased region" description="Basic and acidic residues" evidence="1">
    <location>
        <begin position="15"/>
        <end position="27"/>
    </location>
</feature>
<organism evidence="3 4">
    <name type="scientific">Oryza sativa subsp. japonica</name>
    <name type="common">Rice</name>
    <dbReference type="NCBI Taxonomy" id="39947"/>
    <lineage>
        <taxon>Eukaryota</taxon>
        <taxon>Viridiplantae</taxon>
        <taxon>Streptophyta</taxon>
        <taxon>Embryophyta</taxon>
        <taxon>Tracheophyta</taxon>
        <taxon>Spermatophyta</taxon>
        <taxon>Magnoliopsida</taxon>
        <taxon>Liliopsida</taxon>
        <taxon>Poales</taxon>
        <taxon>Poaceae</taxon>
        <taxon>BOP clade</taxon>
        <taxon>Oryzoideae</taxon>
        <taxon>Oryzeae</taxon>
        <taxon>Oryzinae</taxon>
        <taxon>Oryza</taxon>
        <taxon>Oryza sativa</taxon>
    </lineage>
</organism>
<dbReference type="AlphaFoldDB" id="Q6ZAG7"/>
<evidence type="ECO:0000313" key="4">
    <source>
        <dbReference type="Proteomes" id="UP000000763"/>
    </source>
</evidence>
<accession>Q6ZAG7</accession>
<reference evidence="3" key="2">
    <citation type="submission" date="2002-01" db="EMBL/GenBank/DDBJ databases">
        <title>Oryza sativa nipponbare(GA3) genomic DNA, chromosome 8, PAC clone:P0048G02.</title>
        <authorList>
            <person name="Sasaki T."/>
            <person name="Matsumoto T."/>
            <person name="Yamamoto K."/>
        </authorList>
    </citation>
    <scope>NUCLEOTIDE SEQUENCE</scope>
</reference>
<dbReference type="Proteomes" id="UP000000763">
    <property type="component" value="Chromosome 8"/>
</dbReference>
<evidence type="ECO:0000256" key="1">
    <source>
        <dbReference type="SAM" id="MobiDB-lite"/>
    </source>
</evidence>